<dbReference type="EMBL" id="JACJVO010000040">
    <property type="protein sequence ID" value="MBB6734998.1"/>
    <property type="molecule type" value="Genomic_DNA"/>
</dbReference>
<feature type="transmembrane region" description="Helical" evidence="3">
    <location>
        <begin position="351"/>
        <end position="372"/>
    </location>
</feature>
<feature type="transmembrane region" description="Helical" evidence="3">
    <location>
        <begin position="384"/>
        <end position="407"/>
    </location>
</feature>
<reference evidence="4 5" key="1">
    <citation type="submission" date="2020-08" db="EMBL/GenBank/DDBJ databases">
        <title>Cohnella phylogeny.</title>
        <authorList>
            <person name="Dunlap C."/>
        </authorList>
    </citation>
    <scope>NUCLEOTIDE SEQUENCE [LARGE SCALE GENOMIC DNA]</scope>
    <source>
        <strain evidence="4 5">CBP 2801</strain>
    </source>
</reference>
<keyword evidence="2 3" id="KW-0472">Membrane</keyword>
<dbReference type="PANTHER" id="PTHR22550:SF5">
    <property type="entry name" value="LEUCINE ZIPPER PROTEIN 4"/>
    <property type="match status" value="1"/>
</dbReference>
<dbReference type="GO" id="GO:0016020">
    <property type="term" value="C:membrane"/>
    <property type="evidence" value="ECO:0007669"/>
    <property type="project" value="InterPro"/>
</dbReference>
<comment type="similarity">
    <text evidence="1">Belongs to the GerABKA family.</text>
</comment>
<evidence type="ECO:0000256" key="1">
    <source>
        <dbReference type="ARBA" id="ARBA00005278"/>
    </source>
</evidence>
<evidence type="ECO:0000313" key="4">
    <source>
        <dbReference type="EMBL" id="MBB6734998.1"/>
    </source>
</evidence>
<name>A0A7X0SRV5_9BACL</name>
<dbReference type="InterPro" id="IPR050768">
    <property type="entry name" value="UPF0353/GerABKA_families"/>
</dbReference>
<feature type="transmembrane region" description="Helical" evidence="3">
    <location>
        <begin position="220"/>
        <end position="238"/>
    </location>
</feature>
<keyword evidence="3" id="KW-0812">Transmembrane</keyword>
<feature type="transmembrane region" description="Helical" evidence="3">
    <location>
        <begin position="259"/>
        <end position="281"/>
    </location>
</feature>
<dbReference type="PANTHER" id="PTHR22550">
    <property type="entry name" value="SPORE GERMINATION PROTEIN"/>
    <property type="match status" value="1"/>
</dbReference>
<organism evidence="4 5">
    <name type="scientific">Cohnella zeiphila</name>
    <dbReference type="NCBI Taxonomy" id="2761120"/>
    <lineage>
        <taxon>Bacteria</taxon>
        <taxon>Bacillati</taxon>
        <taxon>Bacillota</taxon>
        <taxon>Bacilli</taxon>
        <taxon>Bacillales</taxon>
        <taxon>Paenibacillaceae</taxon>
        <taxon>Cohnella</taxon>
    </lineage>
</organism>
<comment type="caution">
    <text evidence="4">The sequence shown here is derived from an EMBL/GenBank/DDBJ whole genome shotgun (WGS) entry which is preliminary data.</text>
</comment>
<evidence type="ECO:0000313" key="5">
    <source>
        <dbReference type="Proteomes" id="UP000564644"/>
    </source>
</evidence>
<dbReference type="InterPro" id="IPR004995">
    <property type="entry name" value="Spore_Ger"/>
</dbReference>
<gene>
    <name evidence="4" type="ORF">H7C18_29205</name>
</gene>
<protein>
    <submittedName>
        <fullName evidence="4">Spore germination protein</fullName>
    </submittedName>
</protein>
<sequence>MAESSDFVIRQLDHHDTTVHLFYLKSICDDLKIQRDLVLPLYQADRAESYENYVRSLINQKTSSSPGQLLERVIKGEAIVCIEDTFIANVPMKKPLNSSPGPAEVEVSVVGPKHAFSEELDTNMNVIRSRYTESSLTVERANLESHPKTEIAIFYDRELVDPEVLEGIKKDLKRISDHIVIQAAGQLQRKMSPARRTLFPTVMITERPDRVVLNLSQGKVAILVQGTPFGIVAPAVFYDFMTAMDDVYSHYWTSRFLLVLRYIGLFFNLTMASFYVGLTSYNPEFLRVQLALSIAGSRAPVPYPSFIEVLFMLLMMELLTEASIRLPRTIGSTATTVGGLILGTAATQAGLVSNIMIIIVACVAISNFVLPINEMMFSMRVMKYVFLGITTIFGIMGLVIAFIGLIVHLTRKQNYGRAYLRFFAENGKVVPRKEAG</sequence>
<dbReference type="Proteomes" id="UP000564644">
    <property type="component" value="Unassembled WGS sequence"/>
</dbReference>
<dbReference type="Pfam" id="PF03323">
    <property type="entry name" value="GerA"/>
    <property type="match status" value="1"/>
</dbReference>
<dbReference type="RefSeq" id="WP_185132656.1">
    <property type="nucleotide sequence ID" value="NZ_JACJVO010000040.1"/>
</dbReference>
<keyword evidence="3" id="KW-1133">Transmembrane helix</keyword>
<dbReference type="PIRSF" id="PIRSF005690">
    <property type="entry name" value="GerBA"/>
    <property type="match status" value="1"/>
</dbReference>
<dbReference type="GO" id="GO:0009847">
    <property type="term" value="P:spore germination"/>
    <property type="evidence" value="ECO:0007669"/>
    <property type="project" value="InterPro"/>
</dbReference>
<evidence type="ECO:0000256" key="3">
    <source>
        <dbReference type="SAM" id="Phobius"/>
    </source>
</evidence>
<accession>A0A7X0SRV5</accession>
<dbReference type="AlphaFoldDB" id="A0A7X0SRV5"/>
<proteinExistence type="inferred from homology"/>
<keyword evidence="5" id="KW-1185">Reference proteome</keyword>
<evidence type="ECO:0000256" key="2">
    <source>
        <dbReference type="ARBA" id="ARBA00023136"/>
    </source>
</evidence>